<reference evidence="2" key="1">
    <citation type="submission" date="2023-07" db="EMBL/GenBank/DDBJ databases">
        <title>Chromosome-level Genome Assembly of Striped Snakehead (Channa striata).</title>
        <authorList>
            <person name="Liu H."/>
        </authorList>
    </citation>
    <scope>NUCLEOTIDE SEQUENCE</scope>
    <source>
        <strain evidence="2">Gz</strain>
        <tissue evidence="2">Muscle</tissue>
    </source>
</reference>
<evidence type="ECO:0000313" key="3">
    <source>
        <dbReference type="Proteomes" id="UP001187415"/>
    </source>
</evidence>
<comment type="caution">
    <text evidence="2">The sequence shown here is derived from an EMBL/GenBank/DDBJ whole genome shotgun (WGS) entry which is preliminary data.</text>
</comment>
<keyword evidence="3" id="KW-1185">Reference proteome</keyword>
<proteinExistence type="predicted"/>
<dbReference type="AlphaFoldDB" id="A0AA88T3K7"/>
<gene>
    <name evidence="2" type="ORF">Q5P01_001075</name>
</gene>
<name>A0AA88T3K7_CHASR</name>
<dbReference type="EMBL" id="JAUPFM010000001">
    <property type="protein sequence ID" value="KAK2861542.1"/>
    <property type="molecule type" value="Genomic_DNA"/>
</dbReference>
<evidence type="ECO:0000256" key="1">
    <source>
        <dbReference type="SAM" id="MobiDB-lite"/>
    </source>
</evidence>
<accession>A0AA88T3K7</accession>
<sequence length="77" mass="8432">MTNALWLGGGLAAGLGQAKQRQRVGAGRESSPWTGGWTRQRWGEQRGRVERGCSVAADQMIHDKLAQCTDLWGHDGR</sequence>
<evidence type="ECO:0000313" key="2">
    <source>
        <dbReference type="EMBL" id="KAK2861542.1"/>
    </source>
</evidence>
<dbReference type="Proteomes" id="UP001187415">
    <property type="component" value="Unassembled WGS sequence"/>
</dbReference>
<feature type="region of interest" description="Disordered" evidence="1">
    <location>
        <begin position="19"/>
        <end position="42"/>
    </location>
</feature>
<organism evidence="2 3">
    <name type="scientific">Channa striata</name>
    <name type="common">Snakehead murrel</name>
    <name type="synonym">Ophicephalus striatus</name>
    <dbReference type="NCBI Taxonomy" id="64152"/>
    <lineage>
        <taxon>Eukaryota</taxon>
        <taxon>Metazoa</taxon>
        <taxon>Chordata</taxon>
        <taxon>Craniata</taxon>
        <taxon>Vertebrata</taxon>
        <taxon>Euteleostomi</taxon>
        <taxon>Actinopterygii</taxon>
        <taxon>Neopterygii</taxon>
        <taxon>Teleostei</taxon>
        <taxon>Neoteleostei</taxon>
        <taxon>Acanthomorphata</taxon>
        <taxon>Anabantaria</taxon>
        <taxon>Anabantiformes</taxon>
        <taxon>Channoidei</taxon>
        <taxon>Channidae</taxon>
        <taxon>Channa</taxon>
    </lineage>
</organism>
<protein>
    <submittedName>
        <fullName evidence="2">Uncharacterized protein</fullName>
    </submittedName>
</protein>